<gene>
    <name evidence="2" type="ORF">APO_0558</name>
</gene>
<reference evidence="2 3" key="1">
    <citation type="journal article" date="2011" name="Science">
        <title>Drosophila microbiome modulates host developmental and metabolic homeostasis via insulin signaling.</title>
        <authorList>
            <person name="Shin S.C."/>
            <person name="Kim S.H."/>
            <person name="You H."/>
            <person name="Kim B."/>
            <person name="Kim A.C."/>
            <person name="Lee K.A."/>
            <person name="Yoon J.H."/>
            <person name="Ryu J.H."/>
            <person name="Lee W.J."/>
        </authorList>
    </citation>
    <scope>NUCLEOTIDE SEQUENCE [LARGE SCALE GENOMIC DNA]</scope>
    <source>
        <strain evidence="2 3">DM001</strain>
    </source>
</reference>
<comment type="caution">
    <text evidence="2">The sequence shown here is derived from an EMBL/GenBank/DDBJ whole genome shotgun (WGS) entry which is preliminary data.</text>
</comment>
<evidence type="ECO:0000313" key="2">
    <source>
        <dbReference type="EMBL" id="EGE48464.1"/>
    </source>
</evidence>
<evidence type="ECO:0000313" key="3">
    <source>
        <dbReference type="Proteomes" id="UP000018454"/>
    </source>
</evidence>
<dbReference type="EMBL" id="AEUP01000014">
    <property type="protein sequence ID" value="EGE48464.1"/>
    <property type="molecule type" value="Genomic_DNA"/>
</dbReference>
<accession>F1YRM4</accession>
<dbReference type="Proteomes" id="UP000018454">
    <property type="component" value="Unassembled WGS sequence"/>
</dbReference>
<dbReference type="Gene3D" id="2.60.120.620">
    <property type="entry name" value="q2cbj1_9rhob like domain"/>
    <property type="match status" value="1"/>
</dbReference>
<proteinExistence type="predicted"/>
<evidence type="ECO:0008006" key="4">
    <source>
        <dbReference type="Google" id="ProtNLM"/>
    </source>
</evidence>
<name>F1YRM4_9PROT</name>
<evidence type="ECO:0000256" key="1">
    <source>
        <dbReference type="SAM" id="MobiDB-lite"/>
    </source>
</evidence>
<dbReference type="AlphaFoldDB" id="F1YRM4"/>
<sequence length="233" mass="25422">MTAEGSDAMSPDATAPDQSGTFSLPNLLAQTPVASHPFPHWMLANVLEPDACKALLAWDPGESAIAGDVGGRRETRNKSRVFVDPAVRQQDERLNRMAHLLDSGAMRHAFERVCNVKLDTAALRLELCLDSDGFWLEPHTDIGAKKLTLLISLSTGEGADELGTDLMTPDGKSVARASGAFNSAVLFIPSDKTWHGFVKRPIKGTRRTLIVNFVDQNWRAVHELAFGPRSVQH</sequence>
<organism evidence="2 3">
    <name type="scientific">Acetobacter pomorum DM001</name>
    <dbReference type="NCBI Taxonomy" id="945681"/>
    <lineage>
        <taxon>Bacteria</taxon>
        <taxon>Pseudomonadati</taxon>
        <taxon>Pseudomonadota</taxon>
        <taxon>Alphaproteobacteria</taxon>
        <taxon>Acetobacterales</taxon>
        <taxon>Acetobacteraceae</taxon>
        <taxon>Acetobacter</taxon>
    </lineage>
</organism>
<feature type="region of interest" description="Disordered" evidence="1">
    <location>
        <begin position="1"/>
        <end position="23"/>
    </location>
</feature>
<protein>
    <recommendedName>
        <fullName evidence="4">2OG-Fe(II) oxygenase</fullName>
    </recommendedName>
</protein>